<comment type="function">
    <text evidence="3">Adenine glycosylase active on G-A mispairs. MutY also corrects error-prone DNA synthesis past GO lesions which are due to the oxidatively damaged form of guanine: 7,8-dihydro-8-oxoguanine (8-oxo-dGTP).</text>
</comment>
<name>A0ABS3LM95_9PROT</name>
<evidence type="ECO:0000256" key="4">
    <source>
        <dbReference type="ARBA" id="ARBA00008343"/>
    </source>
</evidence>
<keyword evidence="8" id="KW-0479">Metal-binding</keyword>
<keyword evidence="14" id="KW-0326">Glycosidase</keyword>
<accession>A0ABS3LM95</accession>
<evidence type="ECO:0000256" key="8">
    <source>
        <dbReference type="ARBA" id="ARBA00022723"/>
    </source>
</evidence>
<keyword evidence="12" id="KW-0411">Iron-sulfur</keyword>
<comment type="cofactor">
    <cofactor evidence="2">
        <name>[4Fe-4S] cluster</name>
        <dbReference type="ChEBI" id="CHEBI:49883"/>
    </cofactor>
</comment>
<dbReference type="Pfam" id="PF00730">
    <property type="entry name" value="HhH-GPD"/>
    <property type="match status" value="1"/>
</dbReference>
<dbReference type="InterPro" id="IPR000445">
    <property type="entry name" value="HhH_motif"/>
</dbReference>
<dbReference type="PROSITE" id="PS01155">
    <property type="entry name" value="ENDONUCLEASE_III_2"/>
    <property type="match status" value="1"/>
</dbReference>
<protein>
    <recommendedName>
        <fullName evidence="6">Adenine DNA glycosylase</fullName>
        <ecNumber evidence="5">3.2.2.31</ecNumber>
    </recommendedName>
</protein>
<dbReference type="CDD" id="cd03431">
    <property type="entry name" value="NUDIX_DNA_Glycosylase_C-MutY"/>
    <property type="match status" value="1"/>
</dbReference>
<comment type="caution">
    <text evidence="17">The sequence shown here is derived from an EMBL/GenBank/DDBJ whole genome shotgun (WGS) entry which is preliminary data.</text>
</comment>
<dbReference type="SUPFAM" id="SSF48150">
    <property type="entry name" value="DNA-glycosylase"/>
    <property type="match status" value="1"/>
</dbReference>
<dbReference type="Gene3D" id="3.90.79.10">
    <property type="entry name" value="Nucleoside Triphosphate Pyrophosphohydrolase"/>
    <property type="match status" value="1"/>
</dbReference>
<feature type="region of interest" description="Disordered" evidence="15">
    <location>
        <begin position="32"/>
        <end position="53"/>
    </location>
</feature>
<evidence type="ECO:0000313" key="18">
    <source>
        <dbReference type="Proteomes" id="UP000664399"/>
    </source>
</evidence>
<evidence type="ECO:0000256" key="12">
    <source>
        <dbReference type="ARBA" id="ARBA00023014"/>
    </source>
</evidence>
<evidence type="ECO:0000256" key="13">
    <source>
        <dbReference type="ARBA" id="ARBA00023204"/>
    </source>
</evidence>
<keyword evidence="13" id="KW-0234">DNA repair</keyword>
<dbReference type="SUPFAM" id="SSF55811">
    <property type="entry name" value="Nudix"/>
    <property type="match status" value="1"/>
</dbReference>
<dbReference type="InterPro" id="IPR004036">
    <property type="entry name" value="Endonuclease-III-like_CS2"/>
</dbReference>
<dbReference type="PANTHER" id="PTHR42944:SF1">
    <property type="entry name" value="ADENINE DNA GLYCOSYLASE"/>
    <property type="match status" value="1"/>
</dbReference>
<organism evidence="17 18">
    <name type="scientific">Acetobacter suratthaniensis</name>
    <dbReference type="NCBI Taxonomy" id="1502841"/>
    <lineage>
        <taxon>Bacteria</taxon>
        <taxon>Pseudomonadati</taxon>
        <taxon>Pseudomonadota</taxon>
        <taxon>Alphaproteobacteria</taxon>
        <taxon>Acetobacterales</taxon>
        <taxon>Acetobacteraceae</taxon>
        <taxon>Acetobacter</taxon>
    </lineage>
</organism>
<gene>
    <name evidence="17" type="ORF">J2D75_08330</name>
</gene>
<proteinExistence type="inferred from homology"/>
<evidence type="ECO:0000256" key="3">
    <source>
        <dbReference type="ARBA" id="ARBA00002933"/>
    </source>
</evidence>
<keyword evidence="11" id="KW-0408">Iron</keyword>
<keyword evidence="10" id="KW-0378">Hydrolase</keyword>
<keyword evidence="18" id="KW-1185">Reference proteome</keyword>
<dbReference type="SMART" id="SM00478">
    <property type="entry name" value="ENDO3c"/>
    <property type="match status" value="1"/>
</dbReference>
<evidence type="ECO:0000256" key="7">
    <source>
        <dbReference type="ARBA" id="ARBA00022485"/>
    </source>
</evidence>
<comment type="catalytic activity">
    <reaction evidence="1">
        <text>Hydrolyzes free adenine bases from 7,8-dihydro-8-oxoguanine:adenine mismatched double-stranded DNA, leaving an apurinic site.</text>
        <dbReference type="EC" id="3.2.2.31"/>
    </reaction>
</comment>
<dbReference type="PANTHER" id="PTHR42944">
    <property type="entry name" value="ADENINE DNA GLYCOSYLASE"/>
    <property type="match status" value="1"/>
</dbReference>
<dbReference type="InterPro" id="IPR023170">
    <property type="entry name" value="HhH_base_excis_C"/>
</dbReference>
<dbReference type="CDD" id="cd00056">
    <property type="entry name" value="ENDO3c"/>
    <property type="match status" value="1"/>
</dbReference>
<evidence type="ECO:0000256" key="15">
    <source>
        <dbReference type="SAM" id="MobiDB-lite"/>
    </source>
</evidence>
<dbReference type="Pfam" id="PF14815">
    <property type="entry name" value="NUDIX_4"/>
    <property type="match status" value="1"/>
</dbReference>
<dbReference type="Pfam" id="PF00633">
    <property type="entry name" value="HHH"/>
    <property type="match status" value="1"/>
</dbReference>
<comment type="similarity">
    <text evidence="4">Belongs to the Nth/MutY family.</text>
</comment>
<evidence type="ECO:0000256" key="10">
    <source>
        <dbReference type="ARBA" id="ARBA00022801"/>
    </source>
</evidence>
<keyword evidence="9" id="KW-0227">DNA damage</keyword>
<dbReference type="EC" id="3.2.2.31" evidence="5"/>
<reference evidence="17 18" key="1">
    <citation type="submission" date="2021-03" db="EMBL/GenBank/DDBJ databases">
        <title>The complete genome sequence of Acetobacter suratthaniensis TBRC 1719.</title>
        <authorList>
            <person name="Charoenyingcharoen P."/>
            <person name="Yukphan P."/>
        </authorList>
    </citation>
    <scope>NUCLEOTIDE SEQUENCE [LARGE SCALE GENOMIC DNA]</scope>
    <source>
        <strain evidence="17 18">TBRC 1719</strain>
    </source>
</reference>
<dbReference type="InterPro" id="IPR003265">
    <property type="entry name" value="HhH-GPD_domain"/>
</dbReference>
<dbReference type="Gene3D" id="1.10.1670.10">
    <property type="entry name" value="Helix-hairpin-Helix base-excision DNA repair enzymes (C-terminal)"/>
    <property type="match status" value="1"/>
</dbReference>
<dbReference type="InterPro" id="IPR011257">
    <property type="entry name" value="DNA_glycosylase"/>
</dbReference>
<evidence type="ECO:0000256" key="14">
    <source>
        <dbReference type="ARBA" id="ARBA00023295"/>
    </source>
</evidence>
<evidence type="ECO:0000256" key="11">
    <source>
        <dbReference type="ARBA" id="ARBA00023004"/>
    </source>
</evidence>
<sequence length="462" mass="49214">MATGPAQAMLSVPALRRWGVVWAAWPGPTISRQPLSSRAPEGERRRKAGAVTPGSRAARLRAVMARRGGFSAAMGWARVVRALGGDAGSVLPERGSFAITASVITPSDHALLHWYDRHRRTLPWRAEGGRTPDPYHVWLSEIMLQQTTVTAVIPYYQKFLALFPTVRALATAPQEQVLAAWAGLGYYARARNLHACAQAVVARGGFPAQVAELRTLPGIGVYTAAAIAAIAFGVPVVPVDGNVERITARLFDEHTPLPGARKVLARLAEGLNTGAEAQARPSDFAQALFDLGASVCVPRTPACGVCPWQTSCAGQAAGTAATLPRKMPKVARPVRHGVHFFVVDEAGQVLLQRRPETGLLAAMTEIPGTPWQATAWPEAEALASAPVRAVWQKAGMVRHVFTHFSLEIIVLAARVARFGNAEVGQGFLLPVTRLQGAALPSVMRKCVAVGMQGLSESESLSG</sequence>
<evidence type="ECO:0000256" key="9">
    <source>
        <dbReference type="ARBA" id="ARBA00022763"/>
    </source>
</evidence>
<evidence type="ECO:0000256" key="5">
    <source>
        <dbReference type="ARBA" id="ARBA00012045"/>
    </source>
</evidence>
<evidence type="ECO:0000256" key="1">
    <source>
        <dbReference type="ARBA" id="ARBA00000843"/>
    </source>
</evidence>
<evidence type="ECO:0000259" key="16">
    <source>
        <dbReference type="SMART" id="SM00478"/>
    </source>
</evidence>
<evidence type="ECO:0000256" key="2">
    <source>
        <dbReference type="ARBA" id="ARBA00001966"/>
    </source>
</evidence>
<dbReference type="InterPro" id="IPR044298">
    <property type="entry name" value="MIG/MutY"/>
</dbReference>
<dbReference type="Gene3D" id="1.10.340.30">
    <property type="entry name" value="Hypothetical protein, domain 2"/>
    <property type="match status" value="1"/>
</dbReference>
<dbReference type="InterPro" id="IPR029119">
    <property type="entry name" value="MutY_C"/>
</dbReference>
<evidence type="ECO:0000256" key="6">
    <source>
        <dbReference type="ARBA" id="ARBA00022023"/>
    </source>
</evidence>
<dbReference type="EMBL" id="JAFVMG010000007">
    <property type="protein sequence ID" value="MBO1328482.1"/>
    <property type="molecule type" value="Genomic_DNA"/>
</dbReference>
<feature type="domain" description="HhH-GPD" evidence="16">
    <location>
        <begin position="143"/>
        <end position="294"/>
    </location>
</feature>
<keyword evidence="7" id="KW-0004">4Fe-4S</keyword>
<dbReference type="Proteomes" id="UP000664399">
    <property type="component" value="Unassembled WGS sequence"/>
</dbReference>
<dbReference type="InterPro" id="IPR015797">
    <property type="entry name" value="NUDIX_hydrolase-like_dom_sf"/>
</dbReference>
<evidence type="ECO:0000313" key="17">
    <source>
        <dbReference type="EMBL" id="MBO1328482.1"/>
    </source>
</evidence>